<feature type="domain" description="PDZ" evidence="2">
    <location>
        <begin position="531"/>
        <end position="618"/>
    </location>
</feature>
<reference evidence="3 4" key="1">
    <citation type="submission" date="2006-01" db="EMBL/GenBank/DDBJ databases">
        <title>Complete sequence of Anaeromyxobacter dehalogenans 2CP-C.</title>
        <authorList>
            <consortium name="US DOE Joint Genome Institute"/>
            <person name="Copeland A."/>
            <person name="Lucas S."/>
            <person name="Lapidus A."/>
            <person name="Barry K."/>
            <person name="Detter J.C."/>
            <person name="Glavina T."/>
            <person name="Hammon N."/>
            <person name="Israni S."/>
            <person name="Pitluck S."/>
            <person name="Brettin T."/>
            <person name="Bruce D."/>
            <person name="Han C."/>
            <person name="Tapia R."/>
            <person name="Gilna P."/>
            <person name="Kiss H."/>
            <person name="Schmutz J."/>
            <person name="Larimer F."/>
            <person name="Land M."/>
            <person name="Kyrpides N."/>
            <person name="Anderson I."/>
            <person name="Sanford R.A."/>
            <person name="Ritalahti K.M."/>
            <person name="Thomas H.S."/>
            <person name="Kirby J.R."/>
            <person name="Zhulin I.B."/>
            <person name="Loeffler F.E."/>
            <person name="Richardson P."/>
        </authorList>
    </citation>
    <scope>NUCLEOTIDE SEQUENCE [LARGE SCALE GENOMIC DNA]</scope>
    <source>
        <strain evidence="3 4">2CP-C</strain>
    </source>
</reference>
<dbReference type="EMBL" id="CP000251">
    <property type="protein sequence ID" value="ABC80627.1"/>
    <property type="molecule type" value="Genomic_DNA"/>
</dbReference>
<dbReference type="SUPFAM" id="SSF49464">
    <property type="entry name" value="Carboxypeptidase regulatory domain-like"/>
    <property type="match status" value="2"/>
</dbReference>
<dbReference type="RefSeq" id="WP_011419910.1">
    <property type="nucleotide sequence ID" value="NC_007760.1"/>
</dbReference>
<name>Q2IP96_ANADE</name>
<dbReference type="OrthoDB" id="5498795at2"/>
<dbReference type="SUPFAM" id="SSF50156">
    <property type="entry name" value="PDZ domain-like"/>
    <property type="match status" value="1"/>
</dbReference>
<sequence length="633" mass="63137">MQSPRRTAFLALGLVLLALLLAAALLRRGAPEAGDAGAAPAPAPGAPAAAAPRPPEAPPPAALPIRVPPAPPAPPDAGPASFEGTVVAAGTGAGVPGAELTFSRAGAAASVRAGPGGAFRFEPPETGRWFLAAVTAPGFLPFAPEWGHSPVQLDAVAGRHVRGIEIHLAPAAELEGHVVDRDGAPVAGASVRLLGAAEEAALVPIADRFTSDARGVFRFAAPEGAVLEVRKDGYLPGRAEIGPLERVNGRVTVELGPAHRPLGERAPVSGRVVAKGGGPVAGALVTASPERVLGLDDAPTAQAVTGADGRFELPPLDPGAYRVRARAEGRAPAALRRVAPGAKDLLLELAAGGRLRGCVRSAAAGSPVAPFTVLVLERRGPLRLVPQRTRSVIDPSGCYALDDLAPGPATVVITAPGYAPSGERAVEIPGDGGVAVVDAALESGGRLTGVVRDDASGAPIAGARLSVEGALPSAAASTFPVLSEAVSAADGTFALGGLPARSSIFVAAAGHHARVLGGVQVEPGGTTGPVEVRLRPTAEGEEPRVDLAGIGAVLAPSGDGLAVAQVIAGGGAAEVGLGRGDVVLEVDGRQVTELGMAGAIDAIRGPEGTSVLLKVRRGTSTFDVRVPRRLVRG</sequence>
<feature type="compositionally biased region" description="Low complexity" evidence="1">
    <location>
        <begin position="32"/>
        <end position="51"/>
    </location>
</feature>
<dbReference type="eggNOG" id="COG0793">
    <property type="taxonomic scope" value="Bacteria"/>
</dbReference>
<evidence type="ECO:0000256" key="1">
    <source>
        <dbReference type="SAM" id="MobiDB-lite"/>
    </source>
</evidence>
<dbReference type="HOGENOM" id="CLU_431925_0_0_7"/>
<dbReference type="Gene3D" id="2.60.40.1120">
    <property type="entry name" value="Carboxypeptidase-like, regulatory domain"/>
    <property type="match status" value="4"/>
</dbReference>
<dbReference type="Pfam" id="PF17820">
    <property type="entry name" value="PDZ_6"/>
    <property type="match status" value="1"/>
</dbReference>
<dbReference type="KEGG" id="ade:Adeh_0852"/>
<dbReference type="Proteomes" id="UP000001935">
    <property type="component" value="Chromosome"/>
</dbReference>
<dbReference type="STRING" id="290397.Adeh_0852"/>
<dbReference type="GO" id="GO:0030246">
    <property type="term" value="F:carbohydrate binding"/>
    <property type="evidence" value="ECO:0007669"/>
    <property type="project" value="InterPro"/>
</dbReference>
<proteinExistence type="predicted"/>
<feature type="region of interest" description="Disordered" evidence="1">
    <location>
        <begin position="32"/>
        <end position="83"/>
    </location>
</feature>
<dbReference type="InterPro" id="IPR041489">
    <property type="entry name" value="PDZ_6"/>
</dbReference>
<dbReference type="InterPro" id="IPR001478">
    <property type="entry name" value="PDZ"/>
</dbReference>
<evidence type="ECO:0000313" key="4">
    <source>
        <dbReference type="Proteomes" id="UP000001935"/>
    </source>
</evidence>
<feature type="compositionally biased region" description="Pro residues" evidence="1">
    <location>
        <begin position="52"/>
        <end position="77"/>
    </location>
</feature>
<dbReference type="SUPFAM" id="SSF49452">
    <property type="entry name" value="Starch-binding domain-like"/>
    <property type="match status" value="2"/>
</dbReference>
<dbReference type="AlphaFoldDB" id="Q2IP96"/>
<evidence type="ECO:0000259" key="2">
    <source>
        <dbReference type="PROSITE" id="PS50106"/>
    </source>
</evidence>
<dbReference type="SMART" id="SM00228">
    <property type="entry name" value="PDZ"/>
    <property type="match status" value="1"/>
</dbReference>
<evidence type="ECO:0000313" key="3">
    <source>
        <dbReference type="EMBL" id="ABC80627.1"/>
    </source>
</evidence>
<organism evidence="3 4">
    <name type="scientific">Anaeromyxobacter dehalogenans (strain 2CP-C)</name>
    <dbReference type="NCBI Taxonomy" id="290397"/>
    <lineage>
        <taxon>Bacteria</taxon>
        <taxon>Pseudomonadati</taxon>
        <taxon>Myxococcota</taxon>
        <taxon>Myxococcia</taxon>
        <taxon>Myxococcales</taxon>
        <taxon>Cystobacterineae</taxon>
        <taxon>Anaeromyxobacteraceae</taxon>
        <taxon>Anaeromyxobacter</taxon>
    </lineage>
</organism>
<gene>
    <name evidence="3" type="ordered locus">Adeh_0852</name>
</gene>
<accession>Q2IP96</accession>
<dbReference type="eggNOG" id="COG3485">
    <property type="taxonomic scope" value="Bacteria"/>
</dbReference>
<dbReference type="PROSITE" id="PS50106">
    <property type="entry name" value="PDZ"/>
    <property type="match status" value="1"/>
</dbReference>
<protein>
    <recommendedName>
        <fullName evidence="2">PDZ domain-containing protein</fullName>
    </recommendedName>
</protein>
<dbReference type="InterPro" id="IPR008969">
    <property type="entry name" value="CarboxyPept-like_regulatory"/>
</dbReference>
<dbReference type="InterPro" id="IPR013784">
    <property type="entry name" value="Carb-bd-like_fold"/>
</dbReference>
<dbReference type="Pfam" id="PF13620">
    <property type="entry name" value="CarboxypepD_reg"/>
    <property type="match status" value="4"/>
</dbReference>
<dbReference type="Gene3D" id="2.30.42.10">
    <property type="match status" value="1"/>
</dbReference>
<dbReference type="InterPro" id="IPR036034">
    <property type="entry name" value="PDZ_sf"/>
</dbReference>